<feature type="transmembrane region" description="Helical" evidence="1">
    <location>
        <begin position="36"/>
        <end position="60"/>
    </location>
</feature>
<keyword evidence="3" id="KW-1185">Reference proteome</keyword>
<dbReference type="EMBL" id="JACTNZ010000009">
    <property type="protein sequence ID" value="KAG5532741.1"/>
    <property type="molecule type" value="Genomic_DNA"/>
</dbReference>
<comment type="caution">
    <text evidence="2">The sequence shown here is derived from an EMBL/GenBank/DDBJ whole genome shotgun (WGS) entry which is preliminary data.</text>
</comment>
<keyword evidence="1" id="KW-0812">Transmembrane</keyword>
<reference evidence="2" key="1">
    <citation type="submission" date="2020-08" db="EMBL/GenBank/DDBJ databases">
        <title>Plant Genome Project.</title>
        <authorList>
            <person name="Zhang R.-G."/>
        </authorList>
    </citation>
    <scope>NUCLEOTIDE SEQUENCE</scope>
    <source>
        <strain evidence="2">WSP0</strain>
        <tissue evidence="2">Leaf</tissue>
    </source>
</reference>
<evidence type="ECO:0000256" key="1">
    <source>
        <dbReference type="SAM" id="Phobius"/>
    </source>
</evidence>
<keyword evidence="1" id="KW-0472">Membrane</keyword>
<sequence>MYCNIEVGWWWTWFWLWLWLRILNSRTCVVKLTVSIVSITWGLLTIKYHLAILCSLYFLYHGSYTLVTNISALATSESDHMTKEVFPALGKPHQPRHCPPSSTSRTAAAITFYLSPNSPPSNTFPLSQLLQAGPSPTFP</sequence>
<evidence type="ECO:0000313" key="3">
    <source>
        <dbReference type="Proteomes" id="UP000823749"/>
    </source>
</evidence>
<keyword evidence="1" id="KW-1133">Transmembrane helix</keyword>
<proteinExistence type="predicted"/>
<dbReference type="Proteomes" id="UP000823749">
    <property type="component" value="Chromosome 9"/>
</dbReference>
<name>A0AAV6IV31_9ERIC</name>
<evidence type="ECO:0000313" key="2">
    <source>
        <dbReference type="EMBL" id="KAG5532741.1"/>
    </source>
</evidence>
<organism evidence="2 3">
    <name type="scientific">Rhododendron griersonianum</name>
    <dbReference type="NCBI Taxonomy" id="479676"/>
    <lineage>
        <taxon>Eukaryota</taxon>
        <taxon>Viridiplantae</taxon>
        <taxon>Streptophyta</taxon>
        <taxon>Embryophyta</taxon>
        <taxon>Tracheophyta</taxon>
        <taxon>Spermatophyta</taxon>
        <taxon>Magnoliopsida</taxon>
        <taxon>eudicotyledons</taxon>
        <taxon>Gunneridae</taxon>
        <taxon>Pentapetalae</taxon>
        <taxon>asterids</taxon>
        <taxon>Ericales</taxon>
        <taxon>Ericaceae</taxon>
        <taxon>Ericoideae</taxon>
        <taxon>Rhodoreae</taxon>
        <taxon>Rhododendron</taxon>
    </lineage>
</organism>
<accession>A0AAV6IV31</accession>
<protein>
    <submittedName>
        <fullName evidence="2">Uncharacterized protein</fullName>
    </submittedName>
</protein>
<dbReference type="AlphaFoldDB" id="A0AAV6IV31"/>
<gene>
    <name evidence="2" type="ORF">RHGRI_027144</name>
</gene>
<feature type="transmembrane region" description="Helical" evidence="1">
    <location>
        <begin position="7"/>
        <end position="24"/>
    </location>
</feature>